<dbReference type="GO" id="GO:0000209">
    <property type="term" value="P:protein polyubiquitination"/>
    <property type="evidence" value="ECO:0007669"/>
    <property type="project" value="TreeGrafter"/>
</dbReference>
<dbReference type="GO" id="GO:0003723">
    <property type="term" value="F:RNA binding"/>
    <property type="evidence" value="ECO:0007669"/>
    <property type="project" value="InterPro"/>
</dbReference>
<reference evidence="9 10" key="1">
    <citation type="journal article" date="2018" name="Front. Plant Sci.">
        <title>Red Clover (Trifolium pratense) and Zigzag Clover (T. medium) - A Picture of Genomic Similarities and Differences.</title>
        <authorList>
            <person name="Dluhosova J."/>
            <person name="Istvanek J."/>
            <person name="Nedelnik J."/>
            <person name="Repkova J."/>
        </authorList>
    </citation>
    <scope>NUCLEOTIDE SEQUENCE [LARGE SCALE GENOMIC DNA]</scope>
    <source>
        <strain evidence="10">cv. 10/8</strain>
        <tissue evidence="9">Leaf</tissue>
    </source>
</reference>
<keyword evidence="5" id="KW-0677">Repeat</keyword>
<dbReference type="Proteomes" id="UP000265520">
    <property type="component" value="Unassembled WGS sequence"/>
</dbReference>
<evidence type="ECO:0000256" key="2">
    <source>
        <dbReference type="ARBA" id="ARBA00004496"/>
    </source>
</evidence>
<dbReference type="AlphaFoldDB" id="A0A392N342"/>
<evidence type="ECO:0000256" key="1">
    <source>
        <dbReference type="ARBA" id="ARBA00004123"/>
    </source>
</evidence>
<dbReference type="Pfam" id="PF00658">
    <property type="entry name" value="MLLE"/>
    <property type="match status" value="1"/>
</dbReference>
<keyword evidence="10" id="KW-1185">Reference proteome</keyword>
<feature type="domain" description="PABC" evidence="8">
    <location>
        <begin position="118"/>
        <end position="195"/>
    </location>
</feature>
<dbReference type="InterPro" id="IPR002004">
    <property type="entry name" value="PABP_HYD_C"/>
</dbReference>
<dbReference type="GO" id="GO:0005737">
    <property type="term" value="C:cytoplasm"/>
    <property type="evidence" value="ECO:0007669"/>
    <property type="project" value="UniProtKB-SubCell"/>
</dbReference>
<keyword evidence="4" id="KW-0963">Cytoplasm</keyword>
<dbReference type="GO" id="GO:0006417">
    <property type="term" value="P:regulation of translation"/>
    <property type="evidence" value="ECO:0007669"/>
    <property type="project" value="UniProtKB-KW"/>
</dbReference>
<evidence type="ECO:0000256" key="7">
    <source>
        <dbReference type="ARBA" id="ARBA00023242"/>
    </source>
</evidence>
<dbReference type="SMART" id="SM00517">
    <property type="entry name" value="PolyA"/>
    <property type="match status" value="1"/>
</dbReference>
<evidence type="ECO:0000313" key="9">
    <source>
        <dbReference type="EMBL" id="MCH93992.1"/>
    </source>
</evidence>
<evidence type="ECO:0000256" key="6">
    <source>
        <dbReference type="ARBA" id="ARBA00022845"/>
    </source>
</evidence>
<accession>A0A392N342</accession>
<evidence type="ECO:0000259" key="8">
    <source>
        <dbReference type="PROSITE" id="PS51309"/>
    </source>
</evidence>
<dbReference type="GO" id="GO:0005634">
    <property type="term" value="C:nucleus"/>
    <property type="evidence" value="ECO:0007669"/>
    <property type="project" value="UniProtKB-SubCell"/>
</dbReference>
<organism evidence="9 10">
    <name type="scientific">Trifolium medium</name>
    <dbReference type="NCBI Taxonomy" id="97028"/>
    <lineage>
        <taxon>Eukaryota</taxon>
        <taxon>Viridiplantae</taxon>
        <taxon>Streptophyta</taxon>
        <taxon>Embryophyta</taxon>
        <taxon>Tracheophyta</taxon>
        <taxon>Spermatophyta</taxon>
        <taxon>Magnoliopsida</taxon>
        <taxon>eudicotyledons</taxon>
        <taxon>Gunneridae</taxon>
        <taxon>Pentapetalae</taxon>
        <taxon>rosids</taxon>
        <taxon>fabids</taxon>
        <taxon>Fabales</taxon>
        <taxon>Fabaceae</taxon>
        <taxon>Papilionoideae</taxon>
        <taxon>50 kb inversion clade</taxon>
        <taxon>NPAAA clade</taxon>
        <taxon>Hologalegina</taxon>
        <taxon>IRL clade</taxon>
        <taxon>Trifolieae</taxon>
        <taxon>Trifolium</taxon>
    </lineage>
</organism>
<name>A0A392N342_9FABA</name>
<sequence length="216" mass="22878">MRPVTMPPSVAPRMPMYPPGGPGMGQQIFYGQGPPAIIPSQAGFGYQQQLVPGMRPGGAPVPNFFVPMMLPRGRVYRYPPGRGMPDGPMPGVAGGMYSVPYDVGGMPLRDASLSQQIPIGALASHLANASPEQQRTMLGENLYPLVEQLEPDNAAKVTGMLLEMDQTEVLHLLESPEALKAKVAEAMDVLRNVAQQQAGGAADQLSSLSLNDSLAS</sequence>
<evidence type="ECO:0000256" key="5">
    <source>
        <dbReference type="ARBA" id="ARBA00022737"/>
    </source>
</evidence>
<gene>
    <name evidence="9" type="ORF">A2U01_0014946</name>
</gene>
<dbReference type="PROSITE" id="PS51309">
    <property type="entry name" value="PABC"/>
    <property type="match status" value="1"/>
</dbReference>
<evidence type="ECO:0000313" key="10">
    <source>
        <dbReference type="Proteomes" id="UP000265520"/>
    </source>
</evidence>
<keyword evidence="6" id="KW-0810">Translation regulation</keyword>
<comment type="subcellular location">
    <subcellularLocation>
        <location evidence="2">Cytoplasm</location>
    </subcellularLocation>
    <subcellularLocation>
        <location evidence="1">Nucleus</location>
    </subcellularLocation>
</comment>
<comment type="caution">
    <text evidence="9">The sequence shown here is derived from an EMBL/GenBank/DDBJ whole genome shotgun (WGS) entry which is preliminary data.</text>
</comment>
<dbReference type="PANTHER" id="PTHR46276">
    <property type="entry name" value="E3 UBIQUITIN-PROTEIN LIGASE UBR5"/>
    <property type="match status" value="1"/>
</dbReference>
<dbReference type="EMBL" id="LXQA010026230">
    <property type="protein sequence ID" value="MCH93992.1"/>
    <property type="molecule type" value="Genomic_DNA"/>
</dbReference>
<keyword evidence="7" id="KW-0539">Nucleus</keyword>
<evidence type="ECO:0000256" key="3">
    <source>
        <dbReference type="ARBA" id="ARBA00008557"/>
    </source>
</evidence>
<dbReference type="GO" id="GO:0034450">
    <property type="term" value="F:ubiquitin-ubiquitin ligase activity"/>
    <property type="evidence" value="ECO:0007669"/>
    <property type="project" value="TreeGrafter"/>
</dbReference>
<protein>
    <submittedName>
        <fullName evidence="9">Polyadenylate-binding protein 8-like</fullName>
    </submittedName>
</protein>
<dbReference type="FunFam" id="1.10.1900.10:FF:000003">
    <property type="entry name" value="Polyadenylate-binding protein"/>
    <property type="match status" value="1"/>
</dbReference>
<comment type="similarity">
    <text evidence="3">Belongs to the polyadenylate-binding protein type-1 family.</text>
</comment>
<evidence type="ECO:0000256" key="4">
    <source>
        <dbReference type="ARBA" id="ARBA00022490"/>
    </source>
</evidence>
<dbReference type="SUPFAM" id="SSF63570">
    <property type="entry name" value="PABC (PABP) domain"/>
    <property type="match status" value="1"/>
</dbReference>
<dbReference type="GO" id="GO:0090263">
    <property type="term" value="P:positive regulation of canonical Wnt signaling pathway"/>
    <property type="evidence" value="ECO:0007669"/>
    <property type="project" value="TreeGrafter"/>
</dbReference>
<dbReference type="Gene3D" id="1.10.1900.10">
    <property type="entry name" value="c-terminal domain of poly(a) binding protein"/>
    <property type="match status" value="1"/>
</dbReference>
<dbReference type="InterPro" id="IPR036053">
    <property type="entry name" value="PABP-dom"/>
</dbReference>
<proteinExistence type="inferred from homology"/>
<dbReference type="PANTHER" id="PTHR46276:SF1">
    <property type="entry name" value="E3 UBIQUITIN-PROTEIN LIGASE UBR5"/>
    <property type="match status" value="1"/>
</dbReference>